<dbReference type="AlphaFoldDB" id="A0A291GC80"/>
<reference evidence="12 13" key="1">
    <citation type="submission" date="2017-06" db="EMBL/GenBank/DDBJ databases">
        <title>Celeribacter sp. TSPH2 complete genome sequence.</title>
        <authorList>
            <person name="Woo J.-H."/>
            <person name="Kim H.-S."/>
        </authorList>
    </citation>
    <scope>NUCLEOTIDE SEQUENCE [LARGE SCALE GENOMIC DNA]</scope>
    <source>
        <strain evidence="12 13">TSPH2</strain>
    </source>
</reference>
<evidence type="ECO:0000259" key="11">
    <source>
        <dbReference type="PROSITE" id="PS50893"/>
    </source>
</evidence>
<keyword evidence="4" id="KW-1003">Cell membrane</keyword>
<evidence type="ECO:0000256" key="1">
    <source>
        <dbReference type="ARBA" id="ARBA00004202"/>
    </source>
</evidence>
<sequence>MIETRSLSVHLTETPILHDVTVKMPLGKMTALVGPNGAGKSTLLSAMGRLIKLEHGEVLLDGKPLSAYPPKTLARHLAILRQDSQITPRLTVRDLVGFGRYPHSHGRPGPADVEAIETAIARLDLKDFADRFLDTLSGGQRQRALIAMVLAQDTDVLLLDEPLNNLDIVHARTVMRVAREEADKGKTVVVVLHDLSVAAAHAEHVVALKAGRLHSEGAPDTVLTRDNLSDLYDTEVQVIEAEGRRIVLTV</sequence>
<organism evidence="12 13">
    <name type="scientific">Celeribacter ethanolicus</name>
    <dbReference type="NCBI Taxonomy" id="1758178"/>
    <lineage>
        <taxon>Bacteria</taxon>
        <taxon>Pseudomonadati</taxon>
        <taxon>Pseudomonadota</taxon>
        <taxon>Alphaproteobacteria</taxon>
        <taxon>Rhodobacterales</taxon>
        <taxon>Roseobacteraceae</taxon>
        <taxon>Celeribacter</taxon>
    </lineage>
</organism>
<dbReference type="SMART" id="SM00382">
    <property type="entry name" value="AAA"/>
    <property type="match status" value="1"/>
</dbReference>
<protein>
    <submittedName>
        <fullName evidence="12">Iron ABC transporter ATP-binding protein</fullName>
    </submittedName>
</protein>
<dbReference type="STRING" id="1758178.GCA_001550095_00652"/>
<dbReference type="InterPro" id="IPR027417">
    <property type="entry name" value="P-loop_NTPase"/>
</dbReference>
<dbReference type="Pfam" id="PF00005">
    <property type="entry name" value="ABC_tran"/>
    <property type="match status" value="1"/>
</dbReference>
<evidence type="ECO:0000256" key="7">
    <source>
        <dbReference type="ARBA" id="ARBA00022840"/>
    </source>
</evidence>
<dbReference type="PANTHER" id="PTHR42771">
    <property type="entry name" value="IRON(3+)-HYDROXAMATE IMPORT ATP-BINDING PROTEIN FHUC"/>
    <property type="match status" value="1"/>
</dbReference>
<evidence type="ECO:0000256" key="3">
    <source>
        <dbReference type="ARBA" id="ARBA00022448"/>
    </source>
</evidence>
<keyword evidence="13" id="KW-1185">Reference proteome</keyword>
<comment type="similarity">
    <text evidence="2">Belongs to the ABC transporter superfamily.</text>
</comment>
<name>A0A291GC80_9RHOB</name>
<evidence type="ECO:0000256" key="8">
    <source>
        <dbReference type="ARBA" id="ARBA00023004"/>
    </source>
</evidence>
<dbReference type="Proteomes" id="UP000217935">
    <property type="component" value="Chromosome"/>
</dbReference>
<proteinExistence type="inferred from homology"/>
<evidence type="ECO:0000256" key="5">
    <source>
        <dbReference type="ARBA" id="ARBA00022496"/>
    </source>
</evidence>
<dbReference type="GO" id="GO:0016887">
    <property type="term" value="F:ATP hydrolysis activity"/>
    <property type="evidence" value="ECO:0007669"/>
    <property type="project" value="InterPro"/>
</dbReference>
<dbReference type="Gene3D" id="3.40.50.300">
    <property type="entry name" value="P-loop containing nucleotide triphosphate hydrolases"/>
    <property type="match status" value="1"/>
</dbReference>
<evidence type="ECO:0000313" key="12">
    <source>
        <dbReference type="EMBL" id="ATG47758.1"/>
    </source>
</evidence>
<dbReference type="PANTHER" id="PTHR42771:SF3">
    <property type="entry name" value="PETROBACTIN IMPORT ATP-BINDING PROTEIN YCLP"/>
    <property type="match status" value="1"/>
</dbReference>
<dbReference type="GO" id="GO:0005524">
    <property type="term" value="F:ATP binding"/>
    <property type="evidence" value="ECO:0007669"/>
    <property type="project" value="UniProtKB-KW"/>
</dbReference>
<keyword evidence="8" id="KW-0408">Iron</keyword>
<evidence type="ECO:0000256" key="6">
    <source>
        <dbReference type="ARBA" id="ARBA00022741"/>
    </source>
</evidence>
<dbReference type="GO" id="GO:0006826">
    <property type="term" value="P:iron ion transport"/>
    <property type="evidence" value="ECO:0007669"/>
    <property type="project" value="UniProtKB-KW"/>
</dbReference>
<keyword evidence="9" id="KW-0406">Ion transport</keyword>
<dbReference type="InterPro" id="IPR017871">
    <property type="entry name" value="ABC_transporter-like_CS"/>
</dbReference>
<dbReference type="GO" id="GO:0005886">
    <property type="term" value="C:plasma membrane"/>
    <property type="evidence" value="ECO:0007669"/>
    <property type="project" value="UniProtKB-SubCell"/>
</dbReference>
<dbReference type="InterPro" id="IPR051535">
    <property type="entry name" value="Siderophore_ABC-ATPase"/>
</dbReference>
<dbReference type="CDD" id="cd03214">
    <property type="entry name" value="ABC_Iron-Siderophores_B12_Hemin"/>
    <property type="match status" value="1"/>
</dbReference>
<dbReference type="KEGG" id="ceh:CEW89_09385"/>
<keyword evidence="6" id="KW-0547">Nucleotide-binding</keyword>
<dbReference type="RefSeq" id="WP_096805716.1">
    <property type="nucleotide sequence ID" value="NZ_CP022196.1"/>
</dbReference>
<dbReference type="SUPFAM" id="SSF52540">
    <property type="entry name" value="P-loop containing nucleoside triphosphate hydrolases"/>
    <property type="match status" value="1"/>
</dbReference>
<keyword evidence="10" id="KW-0472">Membrane</keyword>
<dbReference type="EMBL" id="CP022196">
    <property type="protein sequence ID" value="ATG47758.1"/>
    <property type="molecule type" value="Genomic_DNA"/>
</dbReference>
<dbReference type="FunFam" id="3.40.50.300:FF:000134">
    <property type="entry name" value="Iron-enterobactin ABC transporter ATP-binding protein"/>
    <property type="match status" value="1"/>
</dbReference>
<keyword evidence="7 12" id="KW-0067">ATP-binding</keyword>
<dbReference type="PROSITE" id="PS00211">
    <property type="entry name" value="ABC_TRANSPORTER_1"/>
    <property type="match status" value="1"/>
</dbReference>
<evidence type="ECO:0000313" key="13">
    <source>
        <dbReference type="Proteomes" id="UP000217935"/>
    </source>
</evidence>
<dbReference type="PROSITE" id="PS50893">
    <property type="entry name" value="ABC_TRANSPORTER_2"/>
    <property type="match status" value="1"/>
</dbReference>
<feature type="domain" description="ABC transporter" evidence="11">
    <location>
        <begin position="2"/>
        <end position="235"/>
    </location>
</feature>
<keyword evidence="3" id="KW-0813">Transport</keyword>
<comment type="subcellular location">
    <subcellularLocation>
        <location evidence="1">Cell membrane</location>
        <topology evidence="1">Peripheral membrane protein</topology>
    </subcellularLocation>
</comment>
<dbReference type="OrthoDB" id="9805601at2"/>
<keyword evidence="5" id="KW-0410">Iron transport</keyword>
<evidence type="ECO:0000256" key="2">
    <source>
        <dbReference type="ARBA" id="ARBA00005417"/>
    </source>
</evidence>
<dbReference type="InterPro" id="IPR003439">
    <property type="entry name" value="ABC_transporter-like_ATP-bd"/>
</dbReference>
<evidence type="ECO:0000256" key="9">
    <source>
        <dbReference type="ARBA" id="ARBA00023065"/>
    </source>
</evidence>
<evidence type="ECO:0000256" key="10">
    <source>
        <dbReference type="ARBA" id="ARBA00023136"/>
    </source>
</evidence>
<evidence type="ECO:0000256" key="4">
    <source>
        <dbReference type="ARBA" id="ARBA00022475"/>
    </source>
</evidence>
<dbReference type="InterPro" id="IPR003593">
    <property type="entry name" value="AAA+_ATPase"/>
</dbReference>
<gene>
    <name evidence="12" type="ORF">CEW89_09385</name>
</gene>
<accession>A0A291GC80</accession>